<dbReference type="PROSITE" id="PS50160">
    <property type="entry name" value="DNA_LIGASE_A3"/>
    <property type="match status" value="1"/>
</dbReference>
<dbReference type="InterPro" id="IPR012340">
    <property type="entry name" value="NA-bd_OB-fold"/>
</dbReference>
<dbReference type="Gene3D" id="2.40.50.140">
    <property type="entry name" value="Nucleic acid-binding proteins"/>
    <property type="match status" value="1"/>
</dbReference>
<dbReference type="Gene3D" id="3.30.470.30">
    <property type="entry name" value="DNA ligase/mRNA capping enzyme"/>
    <property type="match status" value="1"/>
</dbReference>
<dbReference type="GO" id="GO:0006297">
    <property type="term" value="P:nucleotide-excision repair, DNA gap filling"/>
    <property type="evidence" value="ECO:0007669"/>
    <property type="project" value="TreeGrafter"/>
</dbReference>
<comment type="caution">
    <text evidence="2">The sequence shown here is derived from an EMBL/GenBank/DDBJ whole genome shotgun (WGS) entry which is preliminary data.</text>
</comment>
<gene>
    <name evidence="2" type="ORF">Zmor_004470</name>
</gene>
<name>A0AA38HIY5_9CUCU</name>
<sequence length="147" mass="16699">MTGVMVKDPNSEYVPNRRRNSGWIKVKPEFVSELSDLLDLLIIGGYYGSGKRKNIISHFLLGVLLQTDDPGPQANAPVFLSFCKTGCTLRFPRLEYFRDDKEWRVKLSGADAFTNTPLTNKHTRNASTHRCFTSYGEMPAGDFYQKE</sequence>
<organism evidence="2 3">
    <name type="scientific">Zophobas morio</name>
    <dbReference type="NCBI Taxonomy" id="2755281"/>
    <lineage>
        <taxon>Eukaryota</taxon>
        <taxon>Metazoa</taxon>
        <taxon>Ecdysozoa</taxon>
        <taxon>Arthropoda</taxon>
        <taxon>Hexapoda</taxon>
        <taxon>Insecta</taxon>
        <taxon>Pterygota</taxon>
        <taxon>Neoptera</taxon>
        <taxon>Endopterygota</taxon>
        <taxon>Coleoptera</taxon>
        <taxon>Polyphaga</taxon>
        <taxon>Cucujiformia</taxon>
        <taxon>Tenebrionidae</taxon>
        <taxon>Zophobas</taxon>
    </lineage>
</organism>
<evidence type="ECO:0000313" key="2">
    <source>
        <dbReference type="EMBL" id="KAJ3622604.1"/>
    </source>
</evidence>
<dbReference type="GO" id="GO:0003910">
    <property type="term" value="F:DNA ligase (ATP) activity"/>
    <property type="evidence" value="ECO:0007669"/>
    <property type="project" value="InterPro"/>
</dbReference>
<evidence type="ECO:0000313" key="3">
    <source>
        <dbReference type="Proteomes" id="UP001168821"/>
    </source>
</evidence>
<dbReference type="InterPro" id="IPR029710">
    <property type="entry name" value="LIG4"/>
</dbReference>
<evidence type="ECO:0000259" key="1">
    <source>
        <dbReference type="PROSITE" id="PS50160"/>
    </source>
</evidence>
<dbReference type="AlphaFoldDB" id="A0AA38HIY5"/>
<dbReference type="GO" id="GO:0032807">
    <property type="term" value="C:DNA ligase IV complex"/>
    <property type="evidence" value="ECO:0007669"/>
    <property type="project" value="TreeGrafter"/>
</dbReference>
<dbReference type="SUPFAM" id="SSF56091">
    <property type="entry name" value="DNA ligase/mRNA capping enzyme, catalytic domain"/>
    <property type="match status" value="1"/>
</dbReference>
<proteinExistence type="predicted"/>
<dbReference type="InterPro" id="IPR012310">
    <property type="entry name" value="DNA_ligase_ATP-dep_cent"/>
</dbReference>
<dbReference type="PANTHER" id="PTHR45997">
    <property type="entry name" value="DNA LIGASE 4"/>
    <property type="match status" value="1"/>
</dbReference>
<dbReference type="SUPFAM" id="SSF50249">
    <property type="entry name" value="Nucleic acid-binding proteins"/>
    <property type="match status" value="1"/>
</dbReference>
<keyword evidence="3" id="KW-1185">Reference proteome</keyword>
<dbReference type="GO" id="GO:0006310">
    <property type="term" value="P:DNA recombination"/>
    <property type="evidence" value="ECO:0007669"/>
    <property type="project" value="InterPro"/>
</dbReference>
<dbReference type="GO" id="GO:0003677">
    <property type="term" value="F:DNA binding"/>
    <property type="evidence" value="ECO:0007669"/>
    <property type="project" value="InterPro"/>
</dbReference>
<feature type="domain" description="ATP-dependent DNA ligase family profile" evidence="1">
    <location>
        <begin position="1"/>
        <end position="65"/>
    </location>
</feature>
<dbReference type="EMBL" id="JALNTZ010001841">
    <property type="protein sequence ID" value="KAJ3622604.1"/>
    <property type="molecule type" value="Genomic_DNA"/>
</dbReference>
<dbReference type="Proteomes" id="UP001168821">
    <property type="component" value="Unassembled WGS sequence"/>
</dbReference>
<accession>A0AA38HIY5</accession>
<reference evidence="2" key="1">
    <citation type="journal article" date="2023" name="G3 (Bethesda)">
        <title>Whole genome assemblies of Zophobas morio and Tenebrio molitor.</title>
        <authorList>
            <person name="Kaur S."/>
            <person name="Stinson S.A."/>
            <person name="diCenzo G.C."/>
        </authorList>
    </citation>
    <scope>NUCLEOTIDE SEQUENCE</scope>
    <source>
        <strain evidence="2">QUZm001</strain>
    </source>
</reference>
<dbReference type="GO" id="GO:0006303">
    <property type="term" value="P:double-strand break repair via nonhomologous end joining"/>
    <property type="evidence" value="ECO:0007669"/>
    <property type="project" value="TreeGrafter"/>
</dbReference>
<dbReference type="PANTHER" id="PTHR45997:SF1">
    <property type="entry name" value="DNA LIGASE 4"/>
    <property type="match status" value="1"/>
</dbReference>
<protein>
    <recommendedName>
        <fullName evidence="1">ATP-dependent DNA ligase family profile domain-containing protein</fullName>
    </recommendedName>
</protein>
<dbReference type="GO" id="GO:0005524">
    <property type="term" value="F:ATP binding"/>
    <property type="evidence" value="ECO:0007669"/>
    <property type="project" value="InterPro"/>
</dbReference>